<dbReference type="Pfam" id="PF14833">
    <property type="entry name" value="NAD_binding_11"/>
    <property type="match status" value="1"/>
</dbReference>
<dbReference type="PANTHER" id="PTHR43060">
    <property type="entry name" value="3-HYDROXYISOBUTYRATE DEHYDROGENASE-LIKE 1, MITOCHONDRIAL-RELATED"/>
    <property type="match status" value="1"/>
</dbReference>
<reference evidence="7 8" key="1">
    <citation type="submission" date="2016-01" db="EMBL/GenBank/DDBJ databases">
        <title>The new phylogeny of the genus Mycobacterium.</title>
        <authorList>
            <person name="Tarcisio F."/>
            <person name="Conor M."/>
            <person name="Antonella G."/>
            <person name="Elisabetta G."/>
            <person name="Giulia F.S."/>
            <person name="Sara T."/>
            <person name="Anna F."/>
            <person name="Clotilde B."/>
            <person name="Roberto B."/>
            <person name="Veronica D.S."/>
            <person name="Fabio R."/>
            <person name="Monica P."/>
            <person name="Olivier J."/>
            <person name="Enrico T."/>
            <person name="Nicola S."/>
        </authorList>
    </citation>
    <scope>NUCLEOTIDE SEQUENCE [LARGE SCALE GENOMIC DNA]</scope>
    <source>
        <strain evidence="7 8">DSM 45541</strain>
    </source>
</reference>
<dbReference type="Gene3D" id="3.40.50.720">
    <property type="entry name" value="NAD(P)-binding Rossmann-like Domain"/>
    <property type="match status" value="1"/>
</dbReference>
<dbReference type="SUPFAM" id="SSF48179">
    <property type="entry name" value="6-phosphogluconate dehydrogenase C-terminal domain-like"/>
    <property type="match status" value="1"/>
</dbReference>
<dbReference type="Proteomes" id="UP000193622">
    <property type="component" value="Unassembled WGS sequence"/>
</dbReference>
<evidence type="ECO:0000259" key="5">
    <source>
        <dbReference type="Pfam" id="PF03446"/>
    </source>
</evidence>
<protein>
    <submittedName>
        <fullName evidence="7">6-phosphogluconate dehydrogenase</fullName>
    </submittedName>
</protein>
<evidence type="ECO:0000256" key="3">
    <source>
        <dbReference type="ARBA" id="ARBA00023027"/>
    </source>
</evidence>
<accession>A0A1X1W3H3</accession>
<feature type="active site" evidence="4">
    <location>
        <position position="168"/>
    </location>
</feature>
<evidence type="ECO:0000256" key="2">
    <source>
        <dbReference type="ARBA" id="ARBA00023002"/>
    </source>
</evidence>
<comment type="caution">
    <text evidence="7">The sequence shown here is derived from an EMBL/GenBank/DDBJ whole genome shotgun (WGS) entry which is preliminary data.</text>
</comment>
<name>A0A1X1W3H3_MYCIR</name>
<feature type="domain" description="6-phosphogluconate dehydrogenase NADP-binding" evidence="5">
    <location>
        <begin position="4"/>
        <end position="155"/>
    </location>
</feature>
<dbReference type="InterPro" id="IPR008927">
    <property type="entry name" value="6-PGluconate_DH-like_C_sf"/>
</dbReference>
<comment type="similarity">
    <text evidence="1">Belongs to the HIBADH-related family.</text>
</comment>
<dbReference type="Pfam" id="PF03446">
    <property type="entry name" value="NAD_binding_2"/>
    <property type="match status" value="1"/>
</dbReference>
<evidence type="ECO:0000313" key="7">
    <source>
        <dbReference type="EMBL" id="ORV81126.1"/>
    </source>
</evidence>
<dbReference type="InterPro" id="IPR006115">
    <property type="entry name" value="6PGDH_NADP-bd"/>
</dbReference>
<keyword evidence="3" id="KW-0520">NAD</keyword>
<evidence type="ECO:0000256" key="4">
    <source>
        <dbReference type="PIRSR" id="PIRSR000103-1"/>
    </source>
</evidence>
<dbReference type="PANTHER" id="PTHR43060:SF15">
    <property type="entry name" value="3-HYDROXYISOBUTYRATE DEHYDROGENASE-LIKE 1, MITOCHONDRIAL-RELATED"/>
    <property type="match status" value="1"/>
</dbReference>
<dbReference type="GO" id="GO:0050661">
    <property type="term" value="F:NADP binding"/>
    <property type="evidence" value="ECO:0007669"/>
    <property type="project" value="InterPro"/>
</dbReference>
<dbReference type="AlphaFoldDB" id="A0A1X1W3H3"/>
<evidence type="ECO:0000256" key="1">
    <source>
        <dbReference type="ARBA" id="ARBA00009080"/>
    </source>
</evidence>
<organism evidence="7 8">
    <name type="scientific">Mycolicibacterium iranicum</name>
    <name type="common">Mycobacterium iranicum</name>
    <dbReference type="NCBI Taxonomy" id="912594"/>
    <lineage>
        <taxon>Bacteria</taxon>
        <taxon>Bacillati</taxon>
        <taxon>Actinomycetota</taxon>
        <taxon>Actinomycetes</taxon>
        <taxon>Mycobacteriales</taxon>
        <taxon>Mycobacteriaceae</taxon>
        <taxon>Mycolicibacterium</taxon>
    </lineage>
</organism>
<dbReference type="Gene3D" id="1.10.1040.10">
    <property type="entry name" value="N-(1-d-carboxylethyl)-l-norvaline Dehydrogenase, domain 2"/>
    <property type="match status" value="1"/>
</dbReference>
<gene>
    <name evidence="7" type="ORF">AWC12_29290</name>
</gene>
<dbReference type="GO" id="GO:0016491">
    <property type="term" value="F:oxidoreductase activity"/>
    <property type="evidence" value="ECO:0007669"/>
    <property type="project" value="UniProtKB-KW"/>
</dbReference>
<dbReference type="InterPro" id="IPR015815">
    <property type="entry name" value="HIBADH-related"/>
</dbReference>
<dbReference type="EMBL" id="LQPC01000076">
    <property type="protein sequence ID" value="ORV81126.1"/>
    <property type="molecule type" value="Genomic_DNA"/>
</dbReference>
<dbReference type="InterPro" id="IPR036291">
    <property type="entry name" value="NAD(P)-bd_dom_sf"/>
</dbReference>
<evidence type="ECO:0000313" key="8">
    <source>
        <dbReference type="Proteomes" id="UP000193622"/>
    </source>
</evidence>
<dbReference type="RefSeq" id="WP_085178358.1">
    <property type="nucleotide sequence ID" value="NZ_LQPC01000076.1"/>
</dbReference>
<keyword evidence="2" id="KW-0560">Oxidoreductase</keyword>
<evidence type="ECO:0000259" key="6">
    <source>
        <dbReference type="Pfam" id="PF14833"/>
    </source>
</evidence>
<dbReference type="SUPFAM" id="SSF51735">
    <property type="entry name" value="NAD(P)-binding Rossmann-fold domains"/>
    <property type="match status" value="1"/>
</dbReference>
<dbReference type="GO" id="GO:0051287">
    <property type="term" value="F:NAD binding"/>
    <property type="evidence" value="ECO:0007669"/>
    <property type="project" value="InterPro"/>
</dbReference>
<dbReference type="InterPro" id="IPR013328">
    <property type="entry name" value="6PGD_dom2"/>
</dbReference>
<proteinExistence type="inferred from homology"/>
<feature type="domain" description="3-hydroxyisobutyrate dehydrogenase-like NAD-binding" evidence="6">
    <location>
        <begin position="162"/>
        <end position="248"/>
    </location>
</feature>
<dbReference type="PIRSF" id="PIRSF000103">
    <property type="entry name" value="HIBADH"/>
    <property type="match status" value="1"/>
</dbReference>
<dbReference type="InterPro" id="IPR029154">
    <property type="entry name" value="HIBADH-like_NADP-bd"/>
</dbReference>
<sequence length="263" mass="26876">MTHVGFVGVGRMGTPMVARLVGAGHQVTVLGRTEEKRTAIAELGATAVTTVTDTVDGADVVVVCVFTDDQVRQLCLEGELVEAMAPGTSLVLHTTGSPRTAQTIASTHPHVDVIDAPVSGGPHDIAAGTVTLFVGGDDAALDRTQPVLASYGDPILRAGPTGAGQLVKLVNNTLFAAQIALVAEGVRLGSQLGVDEAPLLNALVHGSAQSRVLSMVAGAGSAEKFVSAVGEFITKDVTVVRDTVARLGGDLGELDRLVRMVSA</sequence>